<keyword evidence="2" id="KW-0489">Methyltransferase</keyword>
<keyword evidence="3" id="KW-0808">Transferase</keyword>
<keyword evidence="4" id="KW-0479">Metal-binding</keyword>
<keyword evidence="14" id="KW-1185">Reference proteome</keyword>
<dbReference type="Pfam" id="PF02805">
    <property type="entry name" value="Ada_Zn_binding"/>
    <property type="match status" value="1"/>
</dbReference>
<dbReference type="Gene3D" id="3.30.310.20">
    <property type="entry name" value="DNA-3-methyladenine glycosylase AlkA, N-terminal domain"/>
    <property type="match status" value="1"/>
</dbReference>
<dbReference type="InterPro" id="IPR010316">
    <property type="entry name" value="AlkA_N"/>
</dbReference>
<dbReference type="InterPro" id="IPR018060">
    <property type="entry name" value="HTH_AraC"/>
</dbReference>
<evidence type="ECO:0000256" key="7">
    <source>
        <dbReference type="ARBA" id="ARBA00023015"/>
    </source>
</evidence>
<dbReference type="PROSITE" id="PS01124">
    <property type="entry name" value="HTH_ARAC_FAMILY_2"/>
    <property type="match status" value="1"/>
</dbReference>
<evidence type="ECO:0000259" key="12">
    <source>
        <dbReference type="PROSITE" id="PS01124"/>
    </source>
</evidence>
<dbReference type="Proteomes" id="UP001596364">
    <property type="component" value="Unassembled WGS sequence"/>
</dbReference>
<reference evidence="14" key="1">
    <citation type="journal article" date="2019" name="Int. J. Syst. Evol. Microbiol.">
        <title>The Global Catalogue of Microorganisms (GCM) 10K type strain sequencing project: providing services to taxonomists for standard genome sequencing and annotation.</title>
        <authorList>
            <consortium name="The Broad Institute Genomics Platform"/>
            <consortium name="The Broad Institute Genome Sequencing Center for Infectious Disease"/>
            <person name="Wu L."/>
            <person name="Ma J."/>
        </authorList>
    </citation>
    <scope>NUCLEOTIDE SEQUENCE [LARGE SCALE GENOMIC DNA]</scope>
    <source>
        <strain evidence="14">CGMCC 1.16031</strain>
    </source>
</reference>
<evidence type="ECO:0000256" key="2">
    <source>
        <dbReference type="ARBA" id="ARBA00022603"/>
    </source>
</evidence>
<keyword evidence="9" id="KW-0010">Activator</keyword>
<evidence type="ECO:0000256" key="6">
    <source>
        <dbReference type="ARBA" id="ARBA00022833"/>
    </source>
</evidence>
<keyword evidence="10" id="KW-0804">Transcription</keyword>
<protein>
    <submittedName>
        <fullName evidence="13">DNA-3-methyladenine glycosylase 2 family protein</fullName>
    </submittedName>
</protein>
<dbReference type="InterPro" id="IPR037046">
    <property type="entry name" value="AlkA_N_sf"/>
</dbReference>
<evidence type="ECO:0000256" key="8">
    <source>
        <dbReference type="ARBA" id="ARBA00023125"/>
    </source>
</evidence>
<dbReference type="Pfam" id="PF12833">
    <property type="entry name" value="HTH_18"/>
    <property type="match status" value="1"/>
</dbReference>
<evidence type="ECO:0000256" key="10">
    <source>
        <dbReference type="ARBA" id="ARBA00023163"/>
    </source>
</evidence>
<evidence type="ECO:0000256" key="9">
    <source>
        <dbReference type="ARBA" id="ARBA00023159"/>
    </source>
</evidence>
<dbReference type="EMBL" id="JBHSUS010000001">
    <property type="protein sequence ID" value="MFC6438655.1"/>
    <property type="molecule type" value="Genomic_DNA"/>
</dbReference>
<accession>A0ABW1XHK7</accession>
<dbReference type="Gene3D" id="3.40.10.10">
    <property type="entry name" value="DNA Methylphosphotriester Repair Domain"/>
    <property type="match status" value="1"/>
</dbReference>
<dbReference type="SUPFAM" id="SSF46689">
    <property type="entry name" value="Homeodomain-like"/>
    <property type="match status" value="2"/>
</dbReference>
<keyword evidence="8" id="KW-0238">DNA-binding</keyword>
<sequence>MLEQYQQARLSRDKRFDGRFVVAVLTTGIFCRPICPARLPKEDNVRYYPLPEQAMQAGFRPCLRCRPDAAPQSYAWLGNQTTVQRALRLLRNQPEQTLSDLTARLGISERYLRSLFQRYVGLSPQAYQINQRLLLAKQLLQQTALSIDAIALACGFSAARGLQQQFKRRFALTPSQCRTEKNLPADAVHLFISCSAGYHWPFVRAFLAKRAVSAVETVTDNSYQRVVRAGDDVVTLTATYDPQKNGFQLMLMLRDATTLPAMLANVRRVLDCDAPSDIIRQALQHAGLKDMALQDVVRIPGVWSVFEAGCRAILGQQVSLTAAVKLLNQLVNLCMPCSGFPTPQQVLACDIQQLRMPEARKRALRDFASLAASASEEQIMATMCEIKGIGPWTRQYVMLRGCSEPDIWLENDLVIKKQVKHLGVNAANCSPWRSYLTLQLWSLA</sequence>
<keyword evidence="5" id="KW-0227">DNA damage</keyword>
<keyword evidence="6" id="KW-0862">Zinc</keyword>
<evidence type="ECO:0000256" key="11">
    <source>
        <dbReference type="ARBA" id="ARBA00023204"/>
    </source>
</evidence>
<dbReference type="SMART" id="SM01009">
    <property type="entry name" value="AlkA_N"/>
    <property type="match status" value="1"/>
</dbReference>
<dbReference type="InterPro" id="IPR011257">
    <property type="entry name" value="DNA_glycosylase"/>
</dbReference>
<dbReference type="SUPFAM" id="SSF57884">
    <property type="entry name" value="Ada DNA repair protein, N-terminal domain (N-Ada 10)"/>
    <property type="match status" value="1"/>
</dbReference>
<dbReference type="Pfam" id="PF06029">
    <property type="entry name" value="AlkA_N"/>
    <property type="match status" value="1"/>
</dbReference>
<dbReference type="PANTHER" id="PTHR43003:SF13">
    <property type="entry name" value="DNA-3-METHYLADENINE GLYCOSYLASE 2"/>
    <property type="match status" value="1"/>
</dbReference>
<dbReference type="InterPro" id="IPR009057">
    <property type="entry name" value="Homeodomain-like_sf"/>
</dbReference>
<dbReference type="PROSITE" id="PS00041">
    <property type="entry name" value="HTH_ARAC_FAMILY_1"/>
    <property type="match status" value="1"/>
</dbReference>
<name>A0ABW1XHK7_9ALTE</name>
<evidence type="ECO:0000313" key="13">
    <source>
        <dbReference type="EMBL" id="MFC6438655.1"/>
    </source>
</evidence>
<dbReference type="PANTHER" id="PTHR43003">
    <property type="entry name" value="DNA-3-METHYLADENINE GLYCOSYLASE"/>
    <property type="match status" value="1"/>
</dbReference>
<evidence type="ECO:0000313" key="14">
    <source>
        <dbReference type="Proteomes" id="UP001596364"/>
    </source>
</evidence>
<dbReference type="RefSeq" id="WP_131259459.1">
    <property type="nucleotide sequence ID" value="NZ_JBHSUS010000001.1"/>
</dbReference>
<organism evidence="13 14">
    <name type="scientific">Pseudobowmanella zhangzhouensis</name>
    <dbReference type="NCBI Taxonomy" id="1537679"/>
    <lineage>
        <taxon>Bacteria</taxon>
        <taxon>Pseudomonadati</taxon>
        <taxon>Pseudomonadota</taxon>
        <taxon>Gammaproteobacteria</taxon>
        <taxon>Alteromonadales</taxon>
        <taxon>Alteromonadaceae</taxon>
    </lineage>
</organism>
<dbReference type="InterPro" id="IPR018062">
    <property type="entry name" value="HTH_AraC-typ_CS"/>
</dbReference>
<dbReference type="InterPro" id="IPR004026">
    <property type="entry name" value="Ada_DNA_repair_Zn-bd"/>
</dbReference>
<evidence type="ECO:0000256" key="1">
    <source>
        <dbReference type="ARBA" id="ARBA00001947"/>
    </source>
</evidence>
<evidence type="ECO:0000256" key="5">
    <source>
        <dbReference type="ARBA" id="ARBA00022763"/>
    </source>
</evidence>
<evidence type="ECO:0000256" key="3">
    <source>
        <dbReference type="ARBA" id="ARBA00022679"/>
    </source>
</evidence>
<gene>
    <name evidence="13" type="ORF">ACFP85_00575</name>
</gene>
<keyword evidence="7" id="KW-0805">Transcription regulation</keyword>
<dbReference type="InterPro" id="IPR035451">
    <property type="entry name" value="Ada-like_dom_sf"/>
</dbReference>
<keyword evidence="11" id="KW-0234">DNA repair</keyword>
<comment type="caution">
    <text evidence="13">The sequence shown here is derived from an EMBL/GenBank/DDBJ whole genome shotgun (WGS) entry which is preliminary data.</text>
</comment>
<dbReference type="SUPFAM" id="SSF48150">
    <property type="entry name" value="DNA-glycosylase"/>
    <property type="match status" value="1"/>
</dbReference>
<proteinExistence type="predicted"/>
<feature type="domain" description="HTH araC/xylS-type" evidence="12">
    <location>
        <begin position="81"/>
        <end position="180"/>
    </location>
</feature>
<evidence type="ECO:0000256" key="4">
    <source>
        <dbReference type="ARBA" id="ARBA00022723"/>
    </source>
</evidence>
<dbReference type="Gene3D" id="1.10.10.60">
    <property type="entry name" value="Homeodomain-like"/>
    <property type="match status" value="2"/>
</dbReference>
<comment type="cofactor">
    <cofactor evidence="1">
        <name>Zn(2+)</name>
        <dbReference type="ChEBI" id="CHEBI:29105"/>
    </cofactor>
</comment>
<dbReference type="SUPFAM" id="SSF55945">
    <property type="entry name" value="TATA-box binding protein-like"/>
    <property type="match status" value="1"/>
</dbReference>
<dbReference type="Gene3D" id="1.10.340.30">
    <property type="entry name" value="Hypothetical protein, domain 2"/>
    <property type="match status" value="1"/>
</dbReference>
<dbReference type="SMART" id="SM00342">
    <property type="entry name" value="HTH_ARAC"/>
    <property type="match status" value="1"/>
</dbReference>
<dbReference type="InterPro" id="IPR051912">
    <property type="entry name" value="Alkylbase_DNA_Glycosylase/TA"/>
</dbReference>